<sequence>MQTTEIGFRKTIVGWYIVVLIENGAEYNVSRELFLELTGASKQARAGRTEITGAQLVTLLTDRWTRRIPKPADAVAV</sequence>
<reference evidence="2" key="1">
    <citation type="submission" date="2017-02" db="EMBL/GenBank/DDBJ databases">
        <authorList>
            <person name="Varghese N."/>
            <person name="Submissions S."/>
        </authorList>
    </citation>
    <scope>NUCLEOTIDE SEQUENCE [LARGE SCALE GENOMIC DNA]</scope>
    <source>
        <strain evidence="2">DSM 23966</strain>
    </source>
</reference>
<gene>
    <name evidence="1" type="ORF">SAMN04244570_0725</name>
</gene>
<keyword evidence="2" id="KW-1185">Reference proteome</keyword>
<dbReference type="AlphaFoldDB" id="A0A1T4XGK4"/>
<evidence type="ECO:0000313" key="2">
    <source>
        <dbReference type="Proteomes" id="UP000190042"/>
    </source>
</evidence>
<protein>
    <submittedName>
        <fullName evidence="1">Uncharacterized protein</fullName>
    </submittedName>
</protein>
<dbReference type="RefSeq" id="WP_078816566.1">
    <property type="nucleotide sequence ID" value="NZ_FUYJ01000001.1"/>
</dbReference>
<dbReference type="Proteomes" id="UP000190042">
    <property type="component" value="Unassembled WGS sequence"/>
</dbReference>
<name>A0A1T4XGK4_9BACL</name>
<accession>A0A1T4XGK4</accession>
<proteinExistence type="predicted"/>
<organism evidence="1 2">
    <name type="scientific">Sporosarcina newyorkensis</name>
    <dbReference type="NCBI Taxonomy" id="759851"/>
    <lineage>
        <taxon>Bacteria</taxon>
        <taxon>Bacillati</taxon>
        <taxon>Bacillota</taxon>
        <taxon>Bacilli</taxon>
        <taxon>Bacillales</taxon>
        <taxon>Caryophanaceae</taxon>
        <taxon>Sporosarcina</taxon>
    </lineage>
</organism>
<evidence type="ECO:0000313" key="1">
    <source>
        <dbReference type="EMBL" id="SKA88686.1"/>
    </source>
</evidence>
<dbReference type="EMBL" id="FUYJ01000001">
    <property type="protein sequence ID" value="SKA88686.1"/>
    <property type="molecule type" value="Genomic_DNA"/>
</dbReference>